<feature type="region of interest" description="Disordered" evidence="1">
    <location>
        <begin position="139"/>
        <end position="185"/>
    </location>
</feature>
<dbReference type="EMBL" id="RDQH01000338">
    <property type="protein sequence ID" value="RXH81113.1"/>
    <property type="molecule type" value="Genomic_DNA"/>
</dbReference>
<dbReference type="SUPFAM" id="SSF54211">
    <property type="entry name" value="Ribosomal protein S5 domain 2-like"/>
    <property type="match status" value="1"/>
</dbReference>
<accession>A0A498IIQ4</accession>
<reference evidence="2 3" key="1">
    <citation type="submission" date="2018-10" db="EMBL/GenBank/DDBJ databases">
        <title>A high-quality apple genome assembly.</title>
        <authorList>
            <person name="Hu J."/>
        </authorList>
    </citation>
    <scope>NUCLEOTIDE SEQUENCE [LARGE SCALE GENOMIC DNA]</scope>
    <source>
        <strain evidence="3">cv. HFTH1</strain>
        <tissue evidence="2">Young leaf</tissue>
    </source>
</reference>
<dbReference type="AlphaFoldDB" id="A0A498IIQ4"/>
<evidence type="ECO:0000313" key="2">
    <source>
        <dbReference type="EMBL" id="RXH81113.1"/>
    </source>
</evidence>
<organism evidence="2 3">
    <name type="scientific">Malus domestica</name>
    <name type="common">Apple</name>
    <name type="synonym">Pyrus malus</name>
    <dbReference type="NCBI Taxonomy" id="3750"/>
    <lineage>
        <taxon>Eukaryota</taxon>
        <taxon>Viridiplantae</taxon>
        <taxon>Streptophyta</taxon>
        <taxon>Embryophyta</taxon>
        <taxon>Tracheophyta</taxon>
        <taxon>Spermatophyta</taxon>
        <taxon>Magnoliopsida</taxon>
        <taxon>eudicotyledons</taxon>
        <taxon>Gunneridae</taxon>
        <taxon>Pentapetalae</taxon>
        <taxon>rosids</taxon>
        <taxon>fabids</taxon>
        <taxon>Rosales</taxon>
        <taxon>Rosaceae</taxon>
        <taxon>Amygdaloideae</taxon>
        <taxon>Maleae</taxon>
        <taxon>Malus</taxon>
    </lineage>
</organism>
<gene>
    <name evidence="2" type="ORF">DVH24_005027</name>
</gene>
<proteinExistence type="predicted"/>
<comment type="caution">
    <text evidence="2">The sequence shown here is derived from an EMBL/GenBank/DDBJ whole genome shotgun (WGS) entry which is preliminary data.</text>
</comment>
<dbReference type="InterPro" id="IPR020568">
    <property type="entry name" value="Ribosomal_Su5_D2-typ_SF"/>
</dbReference>
<evidence type="ECO:0000313" key="3">
    <source>
        <dbReference type="Proteomes" id="UP000290289"/>
    </source>
</evidence>
<protein>
    <submittedName>
        <fullName evidence="2">Uncharacterized protein</fullName>
    </submittedName>
</protein>
<name>A0A498IIQ4_MALDO</name>
<evidence type="ECO:0000256" key="1">
    <source>
        <dbReference type="SAM" id="MobiDB-lite"/>
    </source>
</evidence>
<dbReference type="STRING" id="3750.A0A498IIQ4"/>
<sequence length="206" mass="23685">MNRPAKVDTSLINERDRECPREVWEDLGGILRIWFRRQRDATRVREIGGFYARVKANGSLLCTIVDGIDLSGSMQVLICRLIDRPLCPTMFSGFYHETQILSWIYSGEIASFCANSLPLCHATSEIVIERGKRRWRSRDRSVRVSGMGGHVDRRRDRDRRRGSGRGREGDRDRVIERGRGMSGDPIAIAAHPRFHEWEMGDSQRKA</sequence>
<dbReference type="Proteomes" id="UP000290289">
    <property type="component" value="Chromosome 12"/>
</dbReference>
<keyword evidence="3" id="KW-1185">Reference proteome</keyword>
<feature type="compositionally biased region" description="Basic and acidic residues" evidence="1">
    <location>
        <begin position="150"/>
        <end position="179"/>
    </location>
</feature>